<comment type="caution">
    <text evidence="2">The sequence shown here is derived from an EMBL/GenBank/DDBJ whole genome shotgun (WGS) entry which is preliminary data.</text>
</comment>
<evidence type="ECO:0000313" key="3">
    <source>
        <dbReference type="Proteomes" id="UP000266178"/>
    </source>
</evidence>
<name>A0A399F6W4_9DEIN</name>
<dbReference type="Proteomes" id="UP000266178">
    <property type="component" value="Unassembled WGS sequence"/>
</dbReference>
<protein>
    <recommendedName>
        <fullName evidence="1">DUF3291 domain-containing protein</fullName>
    </recommendedName>
</protein>
<evidence type="ECO:0000313" key="2">
    <source>
        <dbReference type="EMBL" id="RIH91366.1"/>
    </source>
</evidence>
<dbReference type="InterPro" id="IPR021708">
    <property type="entry name" value="DUF3291"/>
</dbReference>
<evidence type="ECO:0000259" key="1">
    <source>
        <dbReference type="Pfam" id="PF11695"/>
    </source>
</evidence>
<dbReference type="RefSeq" id="WP_119358161.1">
    <property type="nucleotide sequence ID" value="NZ_BJXM01000007.1"/>
</dbReference>
<gene>
    <name evidence="2" type="ORF">Mgrana_02709</name>
</gene>
<dbReference type="InterPro" id="IPR011008">
    <property type="entry name" value="Dimeric_a/b-barrel"/>
</dbReference>
<dbReference type="SUPFAM" id="SSF54909">
    <property type="entry name" value="Dimeric alpha+beta barrel"/>
    <property type="match status" value="1"/>
</dbReference>
<keyword evidence="3" id="KW-1185">Reference proteome</keyword>
<organism evidence="2 3">
    <name type="scientific">Meiothermus granaticius NBRC 107808</name>
    <dbReference type="NCBI Taxonomy" id="1227551"/>
    <lineage>
        <taxon>Bacteria</taxon>
        <taxon>Thermotogati</taxon>
        <taxon>Deinococcota</taxon>
        <taxon>Deinococci</taxon>
        <taxon>Thermales</taxon>
        <taxon>Thermaceae</taxon>
        <taxon>Meiothermus</taxon>
    </lineage>
</organism>
<sequence>MSFHLAQFNLARMVAPLESEAMRGFVEGLEALNALADAAPGFVWRLRGEGDTATDLRPYGEDILINLSVWESLEALKAYTYQGAHLEYLRRRREWFVPLKERFLVLWWVPVGYEPRLQEGMERLEYLRRYGPTPRAFTLGQNFPPGSSQ</sequence>
<dbReference type="AlphaFoldDB" id="A0A399F6W4"/>
<feature type="domain" description="DUF3291" evidence="1">
    <location>
        <begin position="5"/>
        <end position="141"/>
    </location>
</feature>
<reference evidence="2 3" key="1">
    <citation type="submission" date="2018-08" db="EMBL/GenBank/DDBJ databases">
        <title>Meiothermus granaticius genome AF-68 sequencing project.</title>
        <authorList>
            <person name="Da Costa M.S."/>
            <person name="Albuquerque L."/>
            <person name="Raposo P."/>
            <person name="Froufe H.J.C."/>
            <person name="Barroso C.S."/>
            <person name="Egas C."/>
        </authorList>
    </citation>
    <scope>NUCLEOTIDE SEQUENCE [LARGE SCALE GENOMIC DNA]</scope>
    <source>
        <strain evidence="2 3">AF-68</strain>
    </source>
</reference>
<dbReference type="OrthoDB" id="9808719at2"/>
<accession>A0A399F6W4</accession>
<dbReference type="Pfam" id="PF11695">
    <property type="entry name" value="DUF3291"/>
    <property type="match status" value="1"/>
</dbReference>
<proteinExistence type="predicted"/>
<dbReference type="EMBL" id="QWLB01000045">
    <property type="protein sequence ID" value="RIH91366.1"/>
    <property type="molecule type" value="Genomic_DNA"/>
</dbReference>